<name>W6SEJ7_9CLOT</name>
<protein>
    <submittedName>
        <fullName evidence="2">Putative membrane protein</fullName>
    </submittedName>
</protein>
<gene>
    <name evidence="2" type="ORF">CM240_0916</name>
</gene>
<reference evidence="2 3" key="1">
    <citation type="submission" date="2013-11" db="EMBL/GenBank/DDBJ databases">
        <title>Complete genome sequence of Clostridum sp. M2/40.</title>
        <authorList>
            <person name="Wibberg D."/>
            <person name="Puehler A."/>
            <person name="Schlueter A."/>
        </authorList>
    </citation>
    <scope>NUCLEOTIDE SEQUENCE [LARGE SCALE GENOMIC DNA]</scope>
    <source>
        <strain evidence="3">M2/40</strain>
    </source>
</reference>
<evidence type="ECO:0000256" key="1">
    <source>
        <dbReference type="SAM" id="Phobius"/>
    </source>
</evidence>
<dbReference type="Proteomes" id="UP000019426">
    <property type="component" value="Chromosome M2/40_rep1"/>
</dbReference>
<evidence type="ECO:0000313" key="3">
    <source>
        <dbReference type="Proteomes" id="UP000019426"/>
    </source>
</evidence>
<keyword evidence="1" id="KW-0812">Transmembrane</keyword>
<keyword evidence="1" id="KW-1133">Transmembrane helix</keyword>
<accession>W6SEJ7</accession>
<keyword evidence="1" id="KW-0472">Membrane</keyword>
<evidence type="ECO:0000313" key="2">
    <source>
        <dbReference type="EMBL" id="CDM68080.1"/>
    </source>
</evidence>
<dbReference type="HOGENOM" id="CLU_2300863_0_0_9"/>
<feature type="transmembrane region" description="Helical" evidence="1">
    <location>
        <begin position="65"/>
        <end position="85"/>
    </location>
</feature>
<dbReference type="KEGG" id="clt:CM240_0916"/>
<dbReference type="RefSeq" id="WP_044036914.1">
    <property type="nucleotide sequence ID" value="NZ_HG917868.1"/>
</dbReference>
<organism evidence="2 3">
    <name type="scientific">Clostridium bornimense</name>
    <dbReference type="NCBI Taxonomy" id="1216932"/>
    <lineage>
        <taxon>Bacteria</taxon>
        <taxon>Bacillati</taxon>
        <taxon>Bacillota</taxon>
        <taxon>Clostridia</taxon>
        <taxon>Eubacteriales</taxon>
        <taxon>Clostridiaceae</taxon>
        <taxon>Clostridium</taxon>
    </lineage>
</organism>
<proteinExistence type="predicted"/>
<dbReference type="AlphaFoldDB" id="W6SEJ7"/>
<dbReference type="EMBL" id="HG917868">
    <property type="protein sequence ID" value="CDM68080.1"/>
    <property type="molecule type" value="Genomic_DNA"/>
</dbReference>
<keyword evidence="3" id="KW-1185">Reference proteome</keyword>
<sequence>MKKFYFSFGTTSLLIIFINIINTISGSPDNNILFQSNPILRFLAYNDILKTSGVTYYLFNTNDVYLSYAIHLVSFTLLGALIDFISDIYKKLTLTENFLT</sequence>